<protein>
    <submittedName>
        <fullName evidence="4">tRNA(Arg) A34 adenosine deaminase TadA</fullName>
    </submittedName>
</protein>
<keyword evidence="5" id="KW-1185">Reference proteome</keyword>
<evidence type="ECO:0000256" key="1">
    <source>
        <dbReference type="ARBA" id="ARBA00022723"/>
    </source>
</evidence>
<dbReference type="EMBL" id="FOFU01000002">
    <property type="protein sequence ID" value="SEQ05930.1"/>
    <property type="molecule type" value="Genomic_DNA"/>
</dbReference>
<keyword evidence="1" id="KW-0479">Metal-binding</keyword>
<dbReference type="CDD" id="cd01285">
    <property type="entry name" value="nucleoside_deaminase"/>
    <property type="match status" value="1"/>
</dbReference>
<dbReference type="RefSeq" id="WP_074641488.1">
    <property type="nucleotide sequence ID" value="NZ_FOFU01000002.1"/>
</dbReference>
<dbReference type="AlphaFoldDB" id="A0A1H9CXJ5"/>
<dbReference type="GO" id="GO:0002100">
    <property type="term" value="P:tRNA wobble adenosine to inosine editing"/>
    <property type="evidence" value="ECO:0007669"/>
    <property type="project" value="InterPro"/>
</dbReference>
<dbReference type="InterPro" id="IPR002125">
    <property type="entry name" value="CMP_dCMP_dom"/>
</dbReference>
<accession>A0A1H9CXJ5</accession>
<feature type="domain" description="CMP/dCMP-type deaminase" evidence="3">
    <location>
        <begin position="4"/>
        <end position="116"/>
    </location>
</feature>
<dbReference type="PANTHER" id="PTHR11079">
    <property type="entry name" value="CYTOSINE DEAMINASE FAMILY MEMBER"/>
    <property type="match status" value="1"/>
</dbReference>
<dbReference type="InterPro" id="IPR016192">
    <property type="entry name" value="APOBEC/CMP_deaminase_Zn-bd"/>
</dbReference>
<dbReference type="PROSITE" id="PS51747">
    <property type="entry name" value="CYT_DCMP_DEAMINASES_2"/>
    <property type="match status" value="1"/>
</dbReference>
<evidence type="ECO:0000313" key="5">
    <source>
        <dbReference type="Proteomes" id="UP000182360"/>
    </source>
</evidence>
<dbReference type="SUPFAM" id="SSF53927">
    <property type="entry name" value="Cytidine deaminase-like"/>
    <property type="match status" value="1"/>
</dbReference>
<evidence type="ECO:0000256" key="2">
    <source>
        <dbReference type="ARBA" id="ARBA00022833"/>
    </source>
</evidence>
<dbReference type="InterPro" id="IPR016193">
    <property type="entry name" value="Cytidine_deaminase-like"/>
</dbReference>
<evidence type="ECO:0000259" key="3">
    <source>
        <dbReference type="PROSITE" id="PS51747"/>
    </source>
</evidence>
<dbReference type="Pfam" id="PF14437">
    <property type="entry name" value="MafB19-deam"/>
    <property type="match status" value="1"/>
</dbReference>
<reference evidence="4 5" key="1">
    <citation type="submission" date="2016-10" db="EMBL/GenBank/DDBJ databases">
        <authorList>
            <person name="de Groot N.N."/>
        </authorList>
    </citation>
    <scope>NUCLEOTIDE SEQUENCE [LARGE SCALE GENOMIC DNA]</scope>
    <source>
        <strain evidence="4 5">B25</strain>
    </source>
</reference>
<dbReference type="Gene3D" id="3.40.140.10">
    <property type="entry name" value="Cytidine Deaminase, domain 2"/>
    <property type="match status" value="1"/>
</dbReference>
<keyword evidence="2" id="KW-0862">Zinc</keyword>
<dbReference type="InterPro" id="IPR058535">
    <property type="entry name" value="MafB19-deam"/>
</dbReference>
<dbReference type="OrthoDB" id="9802676at2"/>
<dbReference type="PROSITE" id="PS00903">
    <property type="entry name" value="CYT_DCMP_DEAMINASES_1"/>
    <property type="match status" value="1"/>
</dbReference>
<dbReference type="GO" id="GO:0052717">
    <property type="term" value="F:tRNA-specific adenosine-34 deaminase activity"/>
    <property type="evidence" value="ECO:0007669"/>
    <property type="project" value="UniProtKB-EC"/>
</dbReference>
<name>A0A1H9CXJ5_9SPIR</name>
<dbReference type="GO" id="GO:0008270">
    <property type="term" value="F:zinc ion binding"/>
    <property type="evidence" value="ECO:0007669"/>
    <property type="project" value="InterPro"/>
</dbReference>
<dbReference type="PANTHER" id="PTHR11079:SF162">
    <property type="entry name" value="RIBOFLAVIN BIOSYNTHESIS PROTEIN PYRD, CHLOROPLASTIC"/>
    <property type="match status" value="1"/>
</dbReference>
<evidence type="ECO:0000313" key="4">
    <source>
        <dbReference type="EMBL" id="SEQ05930.1"/>
    </source>
</evidence>
<gene>
    <name evidence="4" type="ORF">SAMN04487977_102349</name>
</gene>
<proteinExistence type="predicted"/>
<sequence>MDFQELETIWQKIFEMEWESVCHKSKAIAAVIVDETGNIISVGRNKIGETEIPNPRVSHAEVEAVRNLDVTKYPNVKLYTLYAALEPCPMCLGTLVMGGIRKVIIGAHDDHGGAVELLSKSNFLASKHVDVVWMPSLYGDVQRGLQTIKEILYNQDNEKLESMLADFSVYNSRGVNAAKKLFEDGWFENKTPDQYSIECIFNELSRSIMTQ</sequence>
<organism evidence="4 5">
    <name type="scientific">Treponema bryantii</name>
    <dbReference type="NCBI Taxonomy" id="163"/>
    <lineage>
        <taxon>Bacteria</taxon>
        <taxon>Pseudomonadati</taxon>
        <taxon>Spirochaetota</taxon>
        <taxon>Spirochaetia</taxon>
        <taxon>Spirochaetales</taxon>
        <taxon>Treponemataceae</taxon>
        <taxon>Treponema</taxon>
    </lineage>
</organism>
<dbReference type="Proteomes" id="UP000182360">
    <property type="component" value="Unassembled WGS sequence"/>
</dbReference>
<dbReference type="STRING" id="163.SAMN04487775_10878"/>